<dbReference type="InterPro" id="IPR046335">
    <property type="entry name" value="LacI/GalR-like_sensor"/>
</dbReference>
<keyword evidence="1" id="KW-0805">Transcription regulation</keyword>
<dbReference type="Proteomes" id="UP000183997">
    <property type="component" value="Unassembled WGS sequence"/>
</dbReference>
<evidence type="ECO:0000256" key="1">
    <source>
        <dbReference type="ARBA" id="ARBA00023015"/>
    </source>
</evidence>
<feature type="domain" description="Transcriptional regulator LacI/GalR-like sensor" evidence="4">
    <location>
        <begin position="8"/>
        <end position="79"/>
    </location>
</feature>
<dbReference type="STRING" id="1121421.SAMN02745123_03779"/>
<dbReference type="SUPFAM" id="SSF53822">
    <property type="entry name" value="Periplasmic binding protein-like I"/>
    <property type="match status" value="1"/>
</dbReference>
<dbReference type="Gene3D" id="3.40.50.2300">
    <property type="match status" value="2"/>
</dbReference>
<dbReference type="GO" id="GO:0003677">
    <property type="term" value="F:DNA binding"/>
    <property type="evidence" value="ECO:0007669"/>
    <property type="project" value="UniProtKB-KW"/>
</dbReference>
<evidence type="ECO:0000313" key="5">
    <source>
        <dbReference type="EMBL" id="SHK97242.1"/>
    </source>
</evidence>
<name>A0A1M6WTZ0_9FIRM</name>
<dbReference type="OrthoDB" id="9784962at2"/>
<evidence type="ECO:0000313" key="6">
    <source>
        <dbReference type="Proteomes" id="UP000183997"/>
    </source>
</evidence>
<sequence>MIRIVPTTEAGLKAPADIALVGYDGIALWKYVYPKLTTVLQPTYEIRGMAVQGIVKSHSHNEIISPYMEVKLILKIRDSSLRRKTFDNT</sequence>
<evidence type="ECO:0000259" key="4">
    <source>
        <dbReference type="Pfam" id="PF13377"/>
    </source>
</evidence>
<accession>A0A1M6WTZ0</accession>
<evidence type="ECO:0000256" key="2">
    <source>
        <dbReference type="ARBA" id="ARBA00023125"/>
    </source>
</evidence>
<dbReference type="AlphaFoldDB" id="A0A1M6WTZ0"/>
<keyword evidence="2" id="KW-0238">DNA-binding</keyword>
<organism evidence="5 6">
    <name type="scientific">Desulforamulus aeronauticus DSM 10349</name>
    <dbReference type="NCBI Taxonomy" id="1121421"/>
    <lineage>
        <taxon>Bacteria</taxon>
        <taxon>Bacillati</taxon>
        <taxon>Bacillota</taxon>
        <taxon>Clostridia</taxon>
        <taxon>Eubacteriales</taxon>
        <taxon>Peptococcaceae</taxon>
        <taxon>Desulforamulus</taxon>
    </lineage>
</organism>
<dbReference type="Pfam" id="PF13377">
    <property type="entry name" value="Peripla_BP_3"/>
    <property type="match status" value="1"/>
</dbReference>
<protein>
    <submittedName>
        <fullName evidence="5">Substrate-binding protein-like domain-containing protein</fullName>
    </submittedName>
</protein>
<reference evidence="6" key="1">
    <citation type="submission" date="2016-11" db="EMBL/GenBank/DDBJ databases">
        <authorList>
            <person name="Varghese N."/>
            <person name="Submissions S."/>
        </authorList>
    </citation>
    <scope>NUCLEOTIDE SEQUENCE [LARGE SCALE GENOMIC DNA]</scope>
    <source>
        <strain evidence="6">DSM 10349</strain>
    </source>
</reference>
<keyword evidence="6" id="KW-1185">Reference proteome</keyword>
<evidence type="ECO:0000256" key="3">
    <source>
        <dbReference type="ARBA" id="ARBA00023163"/>
    </source>
</evidence>
<dbReference type="EMBL" id="FRAR01000034">
    <property type="protein sequence ID" value="SHK97242.1"/>
    <property type="molecule type" value="Genomic_DNA"/>
</dbReference>
<dbReference type="InterPro" id="IPR028082">
    <property type="entry name" value="Peripla_BP_I"/>
</dbReference>
<proteinExistence type="predicted"/>
<keyword evidence="3" id="KW-0804">Transcription</keyword>
<gene>
    <name evidence="5" type="ORF">SAMN02745123_03779</name>
</gene>